<dbReference type="OrthoDB" id="9810501at2"/>
<evidence type="ECO:0000313" key="5">
    <source>
        <dbReference type="Proteomes" id="UP000305792"/>
    </source>
</evidence>
<comment type="cofactor">
    <cofactor evidence="1">
        <name>Mg(2+)</name>
        <dbReference type="ChEBI" id="CHEBI:18420"/>
    </cofactor>
</comment>
<gene>
    <name evidence="4" type="ORF">E9998_16940</name>
</gene>
<name>A0A4S8PAC9_9ACTN</name>
<dbReference type="PANTHER" id="PTHR46470:SF4">
    <property type="entry name" value="5-AMINO-6-(5-PHOSPHO-D-RIBITYLAMINO)URACIL PHOSPHATASE YIGB"/>
    <property type="match status" value="1"/>
</dbReference>
<dbReference type="Gene3D" id="3.40.50.1000">
    <property type="entry name" value="HAD superfamily/HAD-like"/>
    <property type="match status" value="1"/>
</dbReference>
<protein>
    <submittedName>
        <fullName evidence="4">HAD family hydrolase</fullName>
    </submittedName>
</protein>
<organism evidence="4 5">
    <name type="scientific">Glycomyces paridis</name>
    <dbReference type="NCBI Taxonomy" id="2126555"/>
    <lineage>
        <taxon>Bacteria</taxon>
        <taxon>Bacillati</taxon>
        <taxon>Actinomycetota</taxon>
        <taxon>Actinomycetes</taxon>
        <taxon>Glycomycetales</taxon>
        <taxon>Glycomycetaceae</taxon>
        <taxon>Glycomyces</taxon>
    </lineage>
</organism>
<evidence type="ECO:0000256" key="2">
    <source>
        <dbReference type="ARBA" id="ARBA00022801"/>
    </source>
</evidence>
<keyword evidence="2 4" id="KW-0378">Hydrolase</keyword>
<accession>A0A4S8PAC9</accession>
<evidence type="ECO:0000256" key="1">
    <source>
        <dbReference type="ARBA" id="ARBA00001946"/>
    </source>
</evidence>
<evidence type="ECO:0000256" key="3">
    <source>
        <dbReference type="ARBA" id="ARBA00022842"/>
    </source>
</evidence>
<sequence>MPILGVLFDIDDTLVDYSGSEAAGVLAHVEAEGLADRFTDPAAAVTLWREVMERHYARFLSGELTFSEQQRERAREFLGRIGAAPHGLSDEEASAWFDGYRARRAGMRAAFPDAGPVLRKLAADHRLGVVSNSAEDHQRRKLDAVGLLGFFGDRIVCSDRHGAAKPAPSIFLAGCAALALAPHEVAYVGDKYDLDALGSHRAGLHAYWLDRSGGGTPTEAGIRVVTSLDELPALLAARPGGASGP</sequence>
<dbReference type="InterPro" id="IPR051400">
    <property type="entry name" value="HAD-like_hydrolase"/>
</dbReference>
<dbReference type="InterPro" id="IPR006439">
    <property type="entry name" value="HAD-SF_hydro_IA"/>
</dbReference>
<reference evidence="4 5" key="1">
    <citation type="journal article" date="2018" name="Int. J. Syst. Evol. Microbiol.">
        <title>Glycomyces paridis sp. nov., isolated from the medicinal plant Paris polyphylla.</title>
        <authorList>
            <person name="Fang X.M."/>
            <person name="Bai J.L."/>
            <person name="Su J."/>
            <person name="Zhao L.L."/>
            <person name="Liu H.Y."/>
            <person name="Ma B.P."/>
            <person name="Zhang Y.Q."/>
            <person name="Yu L.Y."/>
        </authorList>
    </citation>
    <scope>NUCLEOTIDE SEQUENCE [LARGE SCALE GENOMIC DNA]</scope>
    <source>
        <strain evidence="4 5">CPCC 204357</strain>
    </source>
</reference>
<dbReference type="GO" id="GO:0044281">
    <property type="term" value="P:small molecule metabolic process"/>
    <property type="evidence" value="ECO:0007669"/>
    <property type="project" value="UniProtKB-ARBA"/>
</dbReference>
<dbReference type="EMBL" id="STGX01000013">
    <property type="protein sequence ID" value="THV26681.1"/>
    <property type="molecule type" value="Genomic_DNA"/>
</dbReference>
<dbReference type="RefSeq" id="WP_136530878.1">
    <property type="nucleotide sequence ID" value="NZ_STGX01000013.1"/>
</dbReference>
<dbReference type="SUPFAM" id="SSF56784">
    <property type="entry name" value="HAD-like"/>
    <property type="match status" value="1"/>
</dbReference>
<dbReference type="Pfam" id="PF00702">
    <property type="entry name" value="Hydrolase"/>
    <property type="match status" value="1"/>
</dbReference>
<proteinExistence type="predicted"/>
<dbReference type="SFLD" id="SFLDS00003">
    <property type="entry name" value="Haloacid_Dehalogenase"/>
    <property type="match status" value="1"/>
</dbReference>
<dbReference type="NCBIfam" id="TIGR01549">
    <property type="entry name" value="HAD-SF-IA-v1"/>
    <property type="match status" value="1"/>
</dbReference>
<dbReference type="GO" id="GO:0016787">
    <property type="term" value="F:hydrolase activity"/>
    <property type="evidence" value="ECO:0007669"/>
    <property type="project" value="UniProtKB-KW"/>
</dbReference>
<dbReference type="Proteomes" id="UP000305792">
    <property type="component" value="Unassembled WGS sequence"/>
</dbReference>
<dbReference type="AlphaFoldDB" id="A0A4S8PAC9"/>
<keyword evidence="3" id="KW-0460">Magnesium</keyword>
<dbReference type="SFLD" id="SFLDG01129">
    <property type="entry name" value="C1.5:_HAD__Beta-PGM__Phosphata"/>
    <property type="match status" value="1"/>
</dbReference>
<dbReference type="InterPro" id="IPR023214">
    <property type="entry name" value="HAD_sf"/>
</dbReference>
<evidence type="ECO:0000313" key="4">
    <source>
        <dbReference type="EMBL" id="THV26681.1"/>
    </source>
</evidence>
<comment type="caution">
    <text evidence="4">The sequence shown here is derived from an EMBL/GenBank/DDBJ whole genome shotgun (WGS) entry which is preliminary data.</text>
</comment>
<dbReference type="Gene3D" id="1.20.120.710">
    <property type="entry name" value="Haloacid dehalogenase hydrolase-like domain"/>
    <property type="match status" value="1"/>
</dbReference>
<keyword evidence="5" id="KW-1185">Reference proteome</keyword>
<dbReference type="InterPro" id="IPR036412">
    <property type="entry name" value="HAD-like_sf"/>
</dbReference>
<dbReference type="PANTHER" id="PTHR46470">
    <property type="entry name" value="N-ACYLNEURAMINATE-9-PHOSPHATASE"/>
    <property type="match status" value="1"/>
</dbReference>